<proteinExistence type="predicted"/>
<evidence type="ECO:0000313" key="2">
    <source>
        <dbReference type="Proteomes" id="UP000789508"/>
    </source>
</evidence>
<dbReference type="Proteomes" id="UP000789508">
    <property type="component" value="Unassembled WGS sequence"/>
</dbReference>
<reference evidence="1" key="1">
    <citation type="submission" date="2021-06" db="EMBL/GenBank/DDBJ databases">
        <authorList>
            <person name="Kallberg Y."/>
            <person name="Tangrot J."/>
            <person name="Rosling A."/>
        </authorList>
    </citation>
    <scope>NUCLEOTIDE SEQUENCE</scope>
    <source>
        <strain evidence="1">FL130A</strain>
    </source>
</reference>
<protein>
    <submittedName>
        <fullName evidence="1">13866_t:CDS:1</fullName>
    </submittedName>
</protein>
<feature type="non-terminal residue" evidence="1">
    <location>
        <position position="1"/>
    </location>
</feature>
<keyword evidence="2" id="KW-1185">Reference proteome</keyword>
<feature type="non-terminal residue" evidence="1">
    <location>
        <position position="230"/>
    </location>
</feature>
<dbReference type="OrthoDB" id="2419893at2759"/>
<dbReference type="EMBL" id="CAJVPS010030941">
    <property type="protein sequence ID" value="CAG8732001.1"/>
    <property type="molecule type" value="Genomic_DNA"/>
</dbReference>
<dbReference type="AlphaFoldDB" id="A0A9N9NGS6"/>
<accession>A0A9N9NGS6</accession>
<name>A0A9N9NGS6_9GLOM</name>
<evidence type="ECO:0000313" key="1">
    <source>
        <dbReference type="EMBL" id="CAG8732001.1"/>
    </source>
</evidence>
<organism evidence="1 2">
    <name type="scientific">Ambispora leptoticha</name>
    <dbReference type="NCBI Taxonomy" id="144679"/>
    <lineage>
        <taxon>Eukaryota</taxon>
        <taxon>Fungi</taxon>
        <taxon>Fungi incertae sedis</taxon>
        <taxon>Mucoromycota</taxon>
        <taxon>Glomeromycotina</taxon>
        <taxon>Glomeromycetes</taxon>
        <taxon>Archaeosporales</taxon>
        <taxon>Ambisporaceae</taxon>
        <taxon>Ambispora</taxon>
    </lineage>
</organism>
<gene>
    <name evidence="1" type="ORF">ALEPTO_LOCUS12657</name>
</gene>
<comment type="caution">
    <text evidence="1">The sequence shown here is derived from an EMBL/GenBank/DDBJ whole genome shotgun (WGS) entry which is preliminary data.</text>
</comment>
<sequence>RFGTYFYEPLVQFMVGQDTEPRILHENSYKKLPNGHRAHEMPNKAVDLLDAEQFKETLNELENGVQKAFDHFTKWIKPWYHLPLSICRLGSNSGQSFTRSFYHITLKQPWINIPNENKIKFAKELEDDIADSNTNDFGLSKLLLEDNYFRHEFEEFCTSTNPLLHHYPHIYEFVKTKIYTKLDKENLKARIEETRSERNKSKKNFSGIPSQLDNLQAEQLFEHMFSNKIK</sequence>